<name>A0A392NQ64_9FABA</name>
<organism evidence="2 3">
    <name type="scientific">Trifolium medium</name>
    <dbReference type="NCBI Taxonomy" id="97028"/>
    <lineage>
        <taxon>Eukaryota</taxon>
        <taxon>Viridiplantae</taxon>
        <taxon>Streptophyta</taxon>
        <taxon>Embryophyta</taxon>
        <taxon>Tracheophyta</taxon>
        <taxon>Spermatophyta</taxon>
        <taxon>Magnoliopsida</taxon>
        <taxon>eudicotyledons</taxon>
        <taxon>Gunneridae</taxon>
        <taxon>Pentapetalae</taxon>
        <taxon>rosids</taxon>
        <taxon>fabids</taxon>
        <taxon>Fabales</taxon>
        <taxon>Fabaceae</taxon>
        <taxon>Papilionoideae</taxon>
        <taxon>50 kb inversion clade</taxon>
        <taxon>NPAAA clade</taxon>
        <taxon>Hologalegina</taxon>
        <taxon>IRL clade</taxon>
        <taxon>Trifolieae</taxon>
        <taxon>Trifolium</taxon>
    </lineage>
</organism>
<reference evidence="2 3" key="1">
    <citation type="journal article" date="2018" name="Front. Plant Sci.">
        <title>Red Clover (Trifolium pratense) and Zigzag Clover (T. medium) - A Picture of Genomic Similarities and Differences.</title>
        <authorList>
            <person name="Dluhosova J."/>
            <person name="Istvanek J."/>
            <person name="Nedelnik J."/>
            <person name="Repkova J."/>
        </authorList>
    </citation>
    <scope>NUCLEOTIDE SEQUENCE [LARGE SCALE GENOMIC DNA]</scope>
    <source>
        <strain evidence="3">cv. 10/8</strain>
        <tissue evidence="2">Leaf</tissue>
    </source>
</reference>
<dbReference type="Proteomes" id="UP000265520">
    <property type="component" value="Unassembled WGS sequence"/>
</dbReference>
<keyword evidence="3" id="KW-1185">Reference proteome</keyword>
<proteinExistence type="predicted"/>
<feature type="region of interest" description="Disordered" evidence="1">
    <location>
        <begin position="1"/>
        <end position="24"/>
    </location>
</feature>
<sequence>HRSCATDLHQTAKNPQHPDLIKTV</sequence>
<accession>A0A392NQ64</accession>
<dbReference type="AlphaFoldDB" id="A0A392NQ64"/>
<evidence type="ECO:0000313" key="3">
    <source>
        <dbReference type="Proteomes" id="UP000265520"/>
    </source>
</evidence>
<evidence type="ECO:0000313" key="2">
    <source>
        <dbReference type="EMBL" id="MCI01933.1"/>
    </source>
</evidence>
<comment type="caution">
    <text evidence="2">The sequence shown here is derived from an EMBL/GenBank/DDBJ whole genome shotgun (WGS) entry which is preliminary data.</text>
</comment>
<feature type="non-terminal residue" evidence="2">
    <location>
        <position position="1"/>
    </location>
</feature>
<evidence type="ECO:0000256" key="1">
    <source>
        <dbReference type="SAM" id="MobiDB-lite"/>
    </source>
</evidence>
<dbReference type="EMBL" id="LXQA010047592">
    <property type="protein sequence ID" value="MCI01933.1"/>
    <property type="molecule type" value="Genomic_DNA"/>
</dbReference>
<protein>
    <submittedName>
        <fullName evidence="2">Uncharacterized protein</fullName>
    </submittedName>
</protein>